<dbReference type="EMBL" id="UINC01103181">
    <property type="protein sequence ID" value="SVC65360.1"/>
    <property type="molecule type" value="Genomic_DNA"/>
</dbReference>
<organism evidence="2">
    <name type="scientific">marine metagenome</name>
    <dbReference type="NCBI Taxonomy" id="408172"/>
    <lineage>
        <taxon>unclassified sequences</taxon>
        <taxon>metagenomes</taxon>
        <taxon>ecological metagenomes</taxon>
    </lineage>
</organism>
<dbReference type="GO" id="GO:0004181">
    <property type="term" value="F:metallocarboxypeptidase activity"/>
    <property type="evidence" value="ECO:0007669"/>
    <property type="project" value="InterPro"/>
</dbReference>
<dbReference type="SUPFAM" id="SSF53187">
    <property type="entry name" value="Zn-dependent exopeptidases"/>
    <property type="match status" value="1"/>
</dbReference>
<reference evidence="2" key="1">
    <citation type="submission" date="2018-05" db="EMBL/GenBank/DDBJ databases">
        <authorList>
            <person name="Lanie J.A."/>
            <person name="Ng W.-L."/>
            <person name="Kazmierczak K.M."/>
            <person name="Andrzejewski T.M."/>
            <person name="Davidsen T.M."/>
            <person name="Wayne K.J."/>
            <person name="Tettelin H."/>
            <person name="Glass J.I."/>
            <person name="Rusch D."/>
            <person name="Podicherti R."/>
            <person name="Tsui H.-C.T."/>
            <person name="Winkler M.E."/>
        </authorList>
    </citation>
    <scope>NUCLEOTIDE SEQUENCE</scope>
</reference>
<dbReference type="Pfam" id="PF00246">
    <property type="entry name" value="Peptidase_M14"/>
    <property type="match status" value="1"/>
</dbReference>
<dbReference type="AlphaFoldDB" id="A0A382NXJ8"/>
<dbReference type="GO" id="GO:0006508">
    <property type="term" value="P:proteolysis"/>
    <property type="evidence" value="ECO:0007669"/>
    <property type="project" value="InterPro"/>
</dbReference>
<protein>
    <recommendedName>
        <fullName evidence="1">Peptidase M14 domain-containing protein</fullName>
    </recommendedName>
</protein>
<evidence type="ECO:0000259" key="1">
    <source>
        <dbReference type="Pfam" id="PF00246"/>
    </source>
</evidence>
<dbReference type="GO" id="GO:0008270">
    <property type="term" value="F:zinc ion binding"/>
    <property type="evidence" value="ECO:0007669"/>
    <property type="project" value="InterPro"/>
</dbReference>
<name>A0A382NXJ8_9ZZZZ</name>
<sequence length="199" mass="22415">MPDAITTPASFFGFRLGSERNIARWDKIVEYFYQLNAESEAIRVINMGPSTDGNPFLLAIISSPQNLANLDELRDANEQISDPRGLSETQIKSLVAKGRVVVCQSMSLHASEISATQMAPELAYDLVSGTDMETKQILDNTIFLMVPCFNPDGQIMVTDWYNKYVDTEYEGIGMPWLYHKYCGHDNNRDAFMLNLVESQ</sequence>
<accession>A0A382NXJ8</accession>
<feature type="non-terminal residue" evidence="2">
    <location>
        <position position="199"/>
    </location>
</feature>
<dbReference type="InterPro" id="IPR000834">
    <property type="entry name" value="Peptidase_M14"/>
</dbReference>
<evidence type="ECO:0000313" key="2">
    <source>
        <dbReference type="EMBL" id="SVC65360.1"/>
    </source>
</evidence>
<proteinExistence type="predicted"/>
<feature type="domain" description="Peptidase M14" evidence="1">
    <location>
        <begin position="29"/>
        <end position="163"/>
    </location>
</feature>
<dbReference type="Gene3D" id="3.40.630.10">
    <property type="entry name" value="Zn peptidases"/>
    <property type="match status" value="1"/>
</dbReference>
<gene>
    <name evidence="2" type="ORF">METZ01_LOCUS318214</name>
</gene>